<protein>
    <submittedName>
        <fullName evidence="3">Uncharacterized protein</fullName>
    </submittedName>
</protein>
<accession>A0A6J7WT43</accession>
<evidence type="ECO:0000313" key="3">
    <source>
        <dbReference type="EMBL" id="CAB5219862.1"/>
    </source>
</evidence>
<dbReference type="EMBL" id="LR796166">
    <property type="protein sequence ID" value="CAB4122457.1"/>
    <property type="molecule type" value="Genomic_DNA"/>
</dbReference>
<name>A0A6J7WT43_9CAUD</name>
<proteinExistence type="predicted"/>
<organism evidence="3">
    <name type="scientific">uncultured Caudovirales phage</name>
    <dbReference type="NCBI Taxonomy" id="2100421"/>
    <lineage>
        <taxon>Viruses</taxon>
        <taxon>Duplodnaviria</taxon>
        <taxon>Heunggongvirae</taxon>
        <taxon>Uroviricota</taxon>
        <taxon>Caudoviricetes</taxon>
        <taxon>Peduoviridae</taxon>
        <taxon>Maltschvirus</taxon>
        <taxon>Maltschvirus maltsch</taxon>
    </lineage>
</organism>
<gene>
    <name evidence="3" type="ORF">UFOVP234_52</name>
    <name evidence="1" type="ORF">UFOVP35_20</name>
    <name evidence="2" type="ORF">UFOVP52_27</name>
</gene>
<evidence type="ECO:0000313" key="1">
    <source>
        <dbReference type="EMBL" id="CAB4122457.1"/>
    </source>
</evidence>
<dbReference type="EMBL" id="LR798280">
    <property type="protein sequence ID" value="CAB5219862.1"/>
    <property type="molecule type" value="Genomic_DNA"/>
</dbReference>
<reference evidence="3" key="1">
    <citation type="submission" date="2020-05" db="EMBL/GenBank/DDBJ databases">
        <authorList>
            <person name="Chiriac C."/>
            <person name="Salcher M."/>
            <person name="Ghai R."/>
            <person name="Kavagutti S V."/>
        </authorList>
    </citation>
    <scope>NUCLEOTIDE SEQUENCE</scope>
</reference>
<dbReference type="EMBL" id="LR796190">
    <property type="protein sequence ID" value="CAB4124465.1"/>
    <property type="molecule type" value="Genomic_DNA"/>
</dbReference>
<sequence length="78" mass="8425">MRAHQIENGLVVNTIEVDSLDFMSNLIEATEGGIGWSYIDNKLVDLRPVPEVIIPPAPSKADLLAQLAALSAQIQALE</sequence>
<evidence type="ECO:0000313" key="2">
    <source>
        <dbReference type="EMBL" id="CAB4124465.1"/>
    </source>
</evidence>